<dbReference type="RefSeq" id="WP_027968458.1">
    <property type="nucleotide sequence ID" value="NZ_BJMB01000005.1"/>
</dbReference>
<dbReference type="GO" id="GO:0046914">
    <property type="term" value="F:transition metal ion binding"/>
    <property type="evidence" value="ECO:0007669"/>
    <property type="project" value="InterPro"/>
</dbReference>
<comment type="similarity">
    <text evidence="2">Belongs to the DtxR/MntR family.</text>
</comment>
<comment type="subunit">
    <text evidence="3">Homodimer.</text>
</comment>
<dbReference type="InterPro" id="IPR022689">
    <property type="entry name" value="Iron_dep_repressor"/>
</dbReference>
<dbReference type="AlphaFoldDB" id="A0A1G9KRZ3"/>
<dbReference type="EMBL" id="FNGX01000002">
    <property type="protein sequence ID" value="SDL52273.1"/>
    <property type="molecule type" value="Genomic_DNA"/>
</dbReference>
<dbReference type="Pfam" id="PF04023">
    <property type="entry name" value="FeoA"/>
    <property type="match status" value="1"/>
</dbReference>
<evidence type="ECO:0000256" key="1">
    <source>
        <dbReference type="ARBA" id="ARBA00004496"/>
    </source>
</evidence>
<dbReference type="EMBL" id="FZRA01000001">
    <property type="protein sequence ID" value="SNU06500.1"/>
    <property type="molecule type" value="Genomic_DNA"/>
</dbReference>
<dbReference type="OrthoDB" id="9791355at2"/>
<dbReference type="GO" id="GO:0003700">
    <property type="term" value="F:DNA-binding transcription factor activity"/>
    <property type="evidence" value="ECO:0007669"/>
    <property type="project" value="InterPro"/>
</dbReference>
<dbReference type="InterPro" id="IPR022687">
    <property type="entry name" value="HTH_DTXR"/>
</dbReference>
<dbReference type="InterPro" id="IPR001367">
    <property type="entry name" value="Fe_dep_repressor"/>
</dbReference>
<accession>A0A1G9KRZ3</accession>
<dbReference type="GeneID" id="63969869"/>
<dbReference type="PROSITE" id="PS50944">
    <property type="entry name" value="HTH_DTXR"/>
    <property type="match status" value="1"/>
</dbReference>
<evidence type="ECO:0000256" key="11">
    <source>
        <dbReference type="ARBA" id="ARBA00032593"/>
    </source>
</evidence>
<dbReference type="InterPro" id="IPR038157">
    <property type="entry name" value="FeoA_core_dom"/>
</dbReference>
<evidence type="ECO:0000313" key="14">
    <source>
        <dbReference type="EMBL" id="SNU06500.1"/>
    </source>
</evidence>
<comment type="subcellular location">
    <subcellularLocation>
        <location evidence="1">Cytoplasm</location>
    </subcellularLocation>
</comment>
<keyword evidence="10" id="KW-0464">Manganese</keyword>
<evidence type="ECO:0000256" key="6">
    <source>
        <dbReference type="ARBA" id="ARBA00023015"/>
    </source>
</evidence>
<dbReference type="SMART" id="SM00529">
    <property type="entry name" value="HTH_DTXR"/>
    <property type="match status" value="1"/>
</dbReference>
<dbReference type="Pfam" id="PF02742">
    <property type="entry name" value="Fe_dep_repr_C"/>
    <property type="match status" value="1"/>
</dbReference>
<dbReference type="SUPFAM" id="SSF46785">
    <property type="entry name" value="Winged helix' DNA-binding domain"/>
    <property type="match status" value="1"/>
</dbReference>
<name>A0A1G9KRZ3_STREI</name>
<evidence type="ECO:0000313" key="13">
    <source>
        <dbReference type="EMBL" id="SDL52273.1"/>
    </source>
</evidence>
<dbReference type="InterPro" id="IPR036421">
    <property type="entry name" value="Fe_dep_repressor_sf"/>
</dbReference>
<evidence type="ECO:0000256" key="9">
    <source>
        <dbReference type="ARBA" id="ARBA00023163"/>
    </source>
</evidence>
<sequence>MTPNKEDYLKCIHELGETRTKITNKRIAASMEVSAPAVTEMVKKMIAEELIIKDKEVGYYLTRKGLSLVSKLYRKHRLIEVFLDSYLNYSPDEIHQEAEVLEHTVSTTFIDRLEEKLGFPEFCPHGGTIPKKGELLIEVHNETLSQIEELGSYHISRTHDEARLLNYLAEHGLKINDVVELVKVDDFAKTHTLAYGTNQLVIPERIAEQIYVQKINN</sequence>
<dbReference type="PANTHER" id="PTHR33238">
    <property type="entry name" value="IRON (METAL) DEPENDENT REPRESSOR, DTXR FAMILY"/>
    <property type="match status" value="1"/>
</dbReference>
<feature type="domain" description="HTH dtxR-type" evidence="12">
    <location>
        <begin position="1"/>
        <end position="62"/>
    </location>
</feature>
<proteinExistence type="inferred from homology"/>
<keyword evidence="6" id="KW-0805">Transcription regulation</keyword>
<dbReference type="GO" id="GO:0005737">
    <property type="term" value="C:cytoplasm"/>
    <property type="evidence" value="ECO:0007669"/>
    <property type="project" value="UniProtKB-SubCell"/>
</dbReference>
<dbReference type="InterPro" id="IPR036388">
    <property type="entry name" value="WH-like_DNA-bd_sf"/>
</dbReference>
<keyword evidence="8" id="KW-0010">Activator</keyword>
<evidence type="ECO:0000313" key="16">
    <source>
        <dbReference type="Proteomes" id="UP000214649"/>
    </source>
</evidence>
<dbReference type="Gene3D" id="1.10.10.10">
    <property type="entry name" value="Winged helix-like DNA-binding domain superfamily/Winged helix DNA-binding domain"/>
    <property type="match status" value="1"/>
</dbReference>
<evidence type="ECO:0000259" key="12">
    <source>
        <dbReference type="PROSITE" id="PS50944"/>
    </source>
</evidence>
<gene>
    <name evidence="13" type="ORF">SAMN05216400_0941</name>
    <name evidence="14" type="ORF">SAMN05216470_0464</name>
</gene>
<keyword evidence="7" id="KW-0238">DNA-binding</keyword>
<dbReference type="GO" id="GO:0003677">
    <property type="term" value="F:DNA binding"/>
    <property type="evidence" value="ECO:0007669"/>
    <property type="project" value="UniProtKB-KW"/>
</dbReference>
<reference evidence="13 15" key="1">
    <citation type="submission" date="2016-10" db="EMBL/GenBank/DDBJ databases">
        <authorList>
            <person name="de Groot N.N."/>
        </authorList>
    </citation>
    <scope>NUCLEOTIDE SEQUENCE [LARGE SCALE GENOMIC DNA]</scope>
    <source>
        <strain evidence="13 15">Sb09</strain>
    </source>
</reference>
<dbReference type="PANTHER" id="PTHR33238:SF11">
    <property type="entry name" value="TRANSCRIPTIONAL REGULATOR MNTR"/>
    <property type="match status" value="1"/>
</dbReference>
<evidence type="ECO:0000256" key="10">
    <source>
        <dbReference type="ARBA" id="ARBA00023211"/>
    </source>
</evidence>
<keyword evidence="9" id="KW-0804">Transcription</keyword>
<dbReference type="InterPro" id="IPR036390">
    <property type="entry name" value="WH_DNA-bd_sf"/>
</dbReference>
<dbReference type="Proteomes" id="UP000214649">
    <property type="component" value="Unassembled WGS sequence"/>
</dbReference>
<dbReference type="GO" id="GO:0046983">
    <property type="term" value="F:protein dimerization activity"/>
    <property type="evidence" value="ECO:0007669"/>
    <property type="project" value="InterPro"/>
</dbReference>
<dbReference type="SUPFAM" id="SSF47979">
    <property type="entry name" value="Iron-dependent repressor protein, dimerization domain"/>
    <property type="match status" value="1"/>
</dbReference>
<evidence type="ECO:0000256" key="3">
    <source>
        <dbReference type="ARBA" id="ARBA00011738"/>
    </source>
</evidence>
<dbReference type="InterPro" id="IPR007167">
    <property type="entry name" value="Fe-transptr_FeoA-like"/>
</dbReference>
<dbReference type="Pfam" id="PF01325">
    <property type="entry name" value="Fe_dep_repress"/>
    <property type="match status" value="1"/>
</dbReference>
<evidence type="ECO:0000256" key="4">
    <source>
        <dbReference type="ARBA" id="ARBA00022490"/>
    </source>
</evidence>
<dbReference type="InterPro" id="IPR050536">
    <property type="entry name" value="DtxR_MntR_Metal-Reg"/>
</dbReference>
<evidence type="ECO:0000256" key="5">
    <source>
        <dbReference type="ARBA" id="ARBA00022491"/>
    </source>
</evidence>
<evidence type="ECO:0000256" key="8">
    <source>
        <dbReference type="ARBA" id="ARBA00023159"/>
    </source>
</evidence>
<reference evidence="14 16" key="2">
    <citation type="submission" date="2017-07" db="EMBL/GenBank/DDBJ databases">
        <authorList>
            <person name="Sun Z.S."/>
            <person name="Albrecht U."/>
            <person name="Echele G."/>
            <person name="Lee C.C."/>
        </authorList>
    </citation>
    <scope>NUCLEOTIDE SEQUENCE [LARGE SCALE GENOMIC DNA]</scope>
    <source>
        <strain evidence="14 16">AR3</strain>
    </source>
</reference>
<evidence type="ECO:0000313" key="15">
    <source>
        <dbReference type="Proteomes" id="UP000183162"/>
    </source>
</evidence>
<keyword evidence="4" id="KW-0963">Cytoplasm</keyword>
<protein>
    <recommendedName>
        <fullName evidence="11">Manganese transport regulator</fullName>
    </recommendedName>
</protein>
<organism evidence="13 15">
    <name type="scientific">Streptococcus equinus</name>
    <name type="common">Streptococcus bovis</name>
    <dbReference type="NCBI Taxonomy" id="1335"/>
    <lineage>
        <taxon>Bacteria</taxon>
        <taxon>Bacillati</taxon>
        <taxon>Bacillota</taxon>
        <taxon>Bacilli</taxon>
        <taxon>Lactobacillales</taxon>
        <taxon>Streptococcaceae</taxon>
        <taxon>Streptococcus</taxon>
    </lineage>
</organism>
<evidence type="ECO:0000256" key="2">
    <source>
        <dbReference type="ARBA" id="ARBA00007871"/>
    </source>
</evidence>
<evidence type="ECO:0000256" key="7">
    <source>
        <dbReference type="ARBA" id="ARBA00023125"/>
    </source>
</evidence>
<dbReference type="Proteomes" id="UP000183162">
    <property type="component" value="Unassembled WGS sequence"/>
</dbReference>
<dbReference type="Gene3D" id="2.30.30.90">
    <property type="match status" value="1"/>
</dbReference>
<dbReference type="SMART" id="SM00899">
    <property type="entry name" value="FeoA"/>
    <property type="match status" value="1"/>
</dbReference>
<keyword evidence="5" id="KW-0678">Repressor</keyword>